<sequence length="263" mass="31285">MKLNILAKDNSPFSLIPSSWFNSSELRECEFKFVVPNIQNTNVYNYINLISIRNKRIQIIHIITYNEDIPPNCRAPFLNLISAQTELKKLVLKYYSITTSSFMPLLRREMLQKELSNQIKEEIIFLLSQNHPNITTLCYVTNNLIFSSTLEKFHSLCQLQIGEFAYYYLPYSRQNYLQALIKYLPCSLKILSLLNIYDYSYKNLNCFFKEFDIEKVELEVFILPFNVELNLLPNLRKFIEKAKYLKYIEIVRSKNYNVEKQKD</sequence>
<proteinExistence type="predicted"/>
<accession>A0A9N9FIF6</accession>
<dbReference type="Proteomes" id="UP000789396">
    <property type="component" value="Unassembled WGS sequence"/>
</dbReference>
<keyword evidence="2" id="KW-1185">Reference proteome</keyword>
<evidence type="ECO:0000313" key="1">
    <source>
        <dbReference type="EMBL" id="CAG8536418.1"/>
    </source>
</evidence>
<name>A0A9N9FIF6_9GLOM</name>
<protein>
    <submittedName>
        <fullName evidence="1">720_t:CDS:1</fullName>
    </submittedName>
</protein>
<comment type="caution">
    <text evidence="1">The sequence shown here is derived from an EMBL/GenBank/DDBJ whole genome shotgun (WGS) entry which is preliminary data.</text>
</comment>
<reference evidence="1" key="1">
    <citation type="submission" date="2021-06" db="EMBL/GenBank/DDBJ databases">
        <authorList>
            <person name="Kallberg Y."/>
            <person name="Tangrot J."/>
            <person name="Rosling A."/>
        </authorList>
    </citation>
    <scope>NUCLEOTIDE SEQUENCE</scope>
    <source>
        <strain evidence="1">IN212</strain>
    </source>
</reference>
<organism evidence="1 2">
    <name type="scientific">Racocetra fulgida</name>
    <dbReference type="NCBI Taxonomy" id="60492"/>
    <lineage>
        <taxon>Eukaryota</taxon>
        <taxon>Fungi</taxon>
        <taxon>Fungi incertae sedis</taxon>
        <taxon>Mucoromycota</taxon>
        <taxon>Glomeromycotina</taxon>
        <taxon>Glomeromycetes</taxon>
        <taxon>Diversisporales</taxon>
        <taxon>Gigasporaceae</taxon>
        <taxon>Racocetra</taxon>
    </lineage>
</organism>
<dbReference type="EMBL" id="CAJVPZ010003815">
    <property type="protein sequence ID" value="CAG8536418.1"/>
    <property type="molecule type" value="Genomic_DNA"/>
</dbReference>
<dbReference type="AlphaFoldDB" id="A0A9N9FIF6"/>
<feature type="non-terminal residue" evidence="1">
    <location>
        <position position="1"/>
    </location>
</feature>
<evidence type="ECO:0000313" key="2">
    <source>
        <dbReference type="Proteomes" id="UP000789396"/>
    </source>
</evidence>
<gene>
    <name evidence="1" type="ORF">RFULGI_LOCUS4025</name>
</gene>